<dbReference type="InterPro" id="IPR006214">
    <property type="entry name" value="Bax_inhibitor_1-related"/>
</dbReference>
<feature type="transmembrane region" description="Helical" evidence="6">
    <location>
        <begin position="60"/>
        <end position="83"/>
    </location>
</feature>
<evidence type="ECO:0000313" key="8">
    <source>
        <dbReference type="Proteomes" id="UP000030403"/>
    </source>
</evidence>
<dbReference type="RefSeq" id="WP_027446426.1">
    <property type="nucleotide sequence ID" value="NZ_AULJ01000034.1"/>
</dbReference>
<feature type="transmembrane region" description="Helical" evidence="6">
    <location>
        <begin position="89"/>
        <end position="110"/>
    </location>
</feature>
<feature type="transmembrane region" description="Helical" evidence="6">
    <location>
        <begin position="34"/>
        <end position="53"/>
    </location>
</feature>
<evidence type="ECO:0000256" key="1">
    <source>
        <dbReference type="ARBA" id="ARBA00004141"/>
    </source>
</evidence>
<keyword evidence="5 6" id="KW-0472">Membrane</keyword>
<dbReference type="CDD" id="cd10432">
    <property type="entry name" value="BI-1-like_bacterial"/>
    <property type="match status" value="1"/>
</dbReference>
<keyword evidence="3 6" id="KW-0812">Transmembrane</keyword>
<dbReference type="STRING" id="1385511.GCA_000425225_02766"/>
<protein>
    <submittedName>
        <fullName evidence="7">Membrane protein</fullName>
    </submittedName>
</protein>
<evidence type="ECO:0000256" key="3">
    <source>
        <dbReference type="ARBA" id="ARBA00022692"/>
    </source>
</evidence>
<dbReference type="OrthoDB" id="9793828at2"/>
<gene>
    <name evidence="7" type="ORF">N783_03150</name>
</gene>
<comment type="caution">
    <text evidence="7">The sequence shown here is derived from an EMBL/GenBank/DDBJ whole genome shotgun (WGS) entry which is preliminary data.</text>
</comment>
<comment type="similarity">
    <text evidence="2 6">Belongs to the BI1 family.</text>
</comment>
<dbReference type="PANTHER" id="PTHR23291:SF50">
    <property type="entry name" value="PROTEIN LIFEGUARD 4"/>
    <property type="match status" value="1"/>
</dbReference>
<evidence type="ECO:0000313" key="7">
    <source>
        <dbReference type="EMBL" id="KGX89867.1"/>
    </source>
</evidence>
<dbReference type="AlphaFoldDB" id="A0A0A5I1Y1"/>
<evidence type="ECO:0000256" key="5">
    <source>
        <dbReference type="ARBA" id="ARBA00023136"/>
    </source>
</evidence>
<evidence type="ECO:0000256" key="6">
    <source>
        <dbReference type="RuleBase" id="RU004379"/>
    </source>
</evidence>
<dbReference type="PANTHER" id="PTHR23291">
    <property type="entry name" value="BAX INHIBITOR-RELATED"/>
    <property type="match status" value="1"/>
</dbReference>
<dbReference type="EMBL" id="AVPF01000011">
    <property type="protein sequence ID" value="KGX89867.1"/>
    <property type="molecule type" value="Genomic_DNA"/>
</dbReference>
<feature type="transmembrane region" description="Helical" evidence="6">
    <location>
        <begin position="122"/>
        <end position="140"/>
    </location>
</feature>
<feature type="transmembrane region" description="Helical" evidence="6">
    <location>
        <begin position="7"/>
        <end position="28"/>
    </location>
</feature>
<organism evidence="7 8">
    <name type="scientific">Pontibacillus marinus BH030004 = DSM 16465</name>
    <dbReference type="NCBI Taxonomy" id="1385511"/>
    <lineage>
        <taxon>Bacteria</taxon>
        <taxon>Bacillati</taxon>
        <taxon>Bacillota</taxon>
        <taxon>Bacilli</taxon>
        <taxon>Bacillales</taxon>
        <taxon>Bacillaceae</taxon>
        <taxon>Pontibacillus</taxon>
    </lineage>
</organism>
<comment type="subcellular location">
    <subcellularLocation>
        <location evidence="1">Membrane</location>
        <topology evidence="1">Multi-pass membrane protein</topology>
    </subcellularLocation>
</comment>
<reference evidence="7 8" key="1">
    <citation type="submission" date="2013-08" db="EMBL/GenBank/DDBJ databases">
        <authorList>
            <person name="Huang J."/>
            <person name="Wang G."/>
        </authorList>
    </citation>
    <scope>NUCLEOTIDE SEQUENCE [LARGE SCALE GENOMIC DNA]</scope>
    <source>
        <strain evidence="7 8">BH030004</strain>
    </source>
</reference>
<feature type="transmembrane region" description="Helical" evidence="6">
    <location>
        <begin position="146"/>
        <end position="167"/>
    </location>
</feature>
<evidence type="ECO:0000256" key="4">
    <source>
        <dbReference type="ARBA" id="ARBA00022989"/>
    </source>
</evidence>
<dbReference type="GO" id="GO:0005886">
    <property type="term" value="C:plasma membrane"/>
    <property type="evidence" value="ECO:0007669"/>
    <property type="project" value="TreeGrafter"/>
</dbReference>
<accession>A0A0A5I1Y1</accession>
<evidence type="ECO:0000256" key="2">
    <source>
        <dbReference type="ARBA" id="ARBA00010350"/>
    </source>
</evidence>
<sequence>MQKGELLAAVLRTFAISIGFALIGLFAGQWVPPALFLPLIIVEFILLIVVFFVRKAKKISYSFLFFFTFISGLTLFPVMSYYVSSIGAYTVLVVFGVTAVIFTVLSIYAWKTKRDLSFMGSILMSALLALILVWIIHMIFNLGGMAILVITIISILIFSGFIIYDINKIKHGYHDEKDIPLLALNLYLDFLNLFLDLLRLVKILSDD</sequence>
<dbReference type="Proteomes" id="UP000030403">
    <property type="component" value="Unassembled WGS sequence"/>
</dbReference>
<dbReference type="eggNOG" id="COG0670">
    <property type="taxonomic scope" value="Bacteria"/>
</dbReference>
<proteinExistence type="inferred from homology"/>
<keyword evidence="8" id="KW-1185">Reference proteome</keyword>
<dbReference type="Pfam" id="PF01027">
    <property type="entry name" value="Bax1-I"/>
    <property type="match status" value="1"/>
</dbReference>
<name>A0A0A5I1Y1_9BACI</name>
<keyword evidence="4 6" id="KW-1133">Transmembrane helix</keyword>